<proteinExistence type="predicted"/>
<name>A0A930UXA6_9ACTN</name>
<accession>A0A930UXA6</accession>
<protein>
    <submittedName>
        <fullName evidence="1">Uncharacterized protein</fullName>
    </submittedName>
</protein>
<dbReference type="AlphaFoldDB" id="A0A930UXA6"/>
<keyword evidence="2" id="KW-1185">Reference proteome</keyword>
<reference evidence="1" key="1">
    <citation type="submission" date="2020-11" db="EMBL/GenBank/DDBJ databases">
        <title>Nocardioides sp. CBS4Y-1, whole genome shotgun sequence.</title>
        <authorList>
            <person name="Tuo L."/>
        </authorList>
    </citation>
    <scope>NUCLEOTIDE SEQUENCE</scope>
    <source>
        <strain evidence="1">CBS4Y-1</strain>
    </source>
</reference>
<gene>
    <name evidence="1" type="ORF">ISG29_12895</name>
</gene>
<evidence type="ECO:0000313" key="2">
    <source>
        <dbReference type="Proteomes" id="UP000656804"/>
    </source>
</evidence>
<dbReference type="RefSeq" id="WP_194503854.1">
    <property type="nucleotide sequence ID" value="NZ_JADIVZ010000006.1"/>
</dbReference>
<sequence>MTAATATAAAAVAEFNYSVLVSRTDSTFRPHDAPDHPLDIAGLSVGRAADVLACVLGVWKQFSLPADVVATMGGVLAGLLEQLTKAGFTVHTADEETLTRFATTNPAGHAAPTFEEVLLRHNVINGTYLALEDARMIEPAAPLTLPGSAYPTSAGRAHVRSATHDEVLLIRLASRMVQSQRRQYLATACVAICSSTATTAEAPQVLWHNCASDDLTLAGRTSLNDRAGMNIAARTVTMDHWATTALSAWKAERSALRPVHEDDSVLYTGTQALTSNSAAASTDQQVKKAIKLAGLAQAPGLTAGSLRLWSILKDATDLASAARAARQGGITLVALHTRVETLIANATK</sequence>
<comment type="caution">
    <text evidence="1">The sequence shown here is derived from an EMBL/GenBank/DDBJ whole genome shotgun (WGS) entry which is preliminary data.</text>
</comment>
<dbReference type="Proteomes" id="UP000656804">
    <property type="component" value="Unassembled WGS sequence"/>
</dbReference>
<dbReference type="EMBL" id="JADIVZ010000006">
    <property type="protein sequence ID" value="MBF4162588.1"/>
    <property type="molecule type" value="Genomic_DNA"/>
</dbReference>
<organism evidence="1 2">
    <name type="scientific">Nocardioides acrostichi</name>
    <dbReference type="NCBI Taxonomy" id="2784339"/>
    <lineage>
        <taxon>Bacteria</taxon>
        <taxon>Bacillati</taxon>
        <taxon>Actinomycetota</taxon>
        <taxon>Actinomycetes</taxon>
        <taxon>Propionibacteriales</taxon>
        <taxon>Nocardioidaceae</taxon>
        <taxon>Nocardioides</taxon>
    </lineage>
</organism>
<evidence type="ECO:0000313" key="1">
    <source>
        <dbReference type="EMBL" id="MBF4162588.1"/>
    </source>
</evidence>